<dbReference type="InterPro" id="IPR052760">
    <property type="entry name" value="Mitochondrial_malonyltrans"/>
</dbReference>
<dbReference type="Gene3D" id="3.40.366.10">
    <property type="entry name" value="Malonyl-Coenzyme A Acyl Carrier Protein, domain 2"/>
    <property type="match status" value="1"/>
</dbReference>
<dbReference type="Proteomes" id="UP001549920">
    <property type="component" value="Unassembled WGS sequence"/>
</dbReference>
<dbReference type="Gene3D" id="3.30.70.250">
    <property type="entry name" value="Malonyl-CoA ACP transacylase, ACP-binding"/>
    <property type="match status" value="1"/>
</dbReference>
<dbReference type="Pfam" id="PF00698">
    <property type="entry name" value="Acyl_transf_1"/>
    <property type="match status" value="1"/>
</dbReference>
<feature type="compositionally biased region" description="Polar residues" evidence="1">
    <location>
        <begin position="24"/>
        <end position="33"/>
    </location>
</feature>
<feature type="region of interest" description="Disordered" evidence="1">
    <location>
        <begin position="23"/>
        <end position="53"/>
    </location>
</feature>
<dbReference type="InterPro" id="IPR001227">
    <property type="entry name" value="Ac_transferase_dom_sf"/>
</dbReference>
<keyword evidence="4" id="KW-1185">Reference proteome</keyword>
<evidence type="ECO:0000313" key="3">
    <source>
        <dbReference type="EMBL" id="KAL0893147.1"/>
    </source>
</evidence>
<dbReference type="EMBL" id="JBEUOH010000006">
    <property type="protein sequence ID" value="KAL0893147.1"/>
    <property type="molecule type" value="Genomic_DNA"/>
</dbReference>
<dbReference type="InterPro" id="IPR014043">
    <property type="entry name" value="Acyl_transferase_dom"/>
</dbReference>
<gene>
    <name evidence="3" type="ORF">ABMA27_014777</name>
</gene>
<protein>
    <recommendedName>
        <fullName evidence="2">Malonyl-CoA:ACP transacylase (MAT) domain-containing protein</fullName>
    </recommendedName>
</protein>
<comment type="caution">
    <text evidence="3">The sequence shown here is derived from an EMBL/GenBank/DDBJ whole genome shotgun (WGS) entry which is preliminary data.</text>
</comment>
<proteinExistence type="predicted"/>
<dbReference type="InterPro" id="IPR016036">
    <property type="entry name" value="Malonyl_transacylase_ACP-bd"/>
</dbReference>
<sequence length="378" mass="41556">MLVPNVIFRACVFRSMRFSHTWRSKGTQSSGNGSPLRRLLDDPSGFGEAAPAHRQQQWSTVHVDPQESSVLLFPGQGVQSVGMGRDLLKYPAAKDLYDLASSIVGWDVRKVCTEGPAAELDERCQTAILVTSLAALERAHKLRPAALQHVRAVIGFSLGEFTALVFAGALPFEGTLKLLEVRNALMNAEYEKRQGGGLSVWLEPDADLELAMQRAREHATERGVPGAVCQVAVYLPPGRKVVAGDIEALKFIEKNGSKFGIKRADRLRVKGAYHTPLLAAAETAVREALRAMPVRAPQLRVVSTVDSCAYGDADSVRHKLARHMTHATRCEQSLHEVYTRPRGEPLPPTLTFGPSEAMPRILRRFDAKAWENSLHIDT</sequence>
<dbReference type="PANTHER" id="PTHR47170:SF2">
    <property type="entry name" value="MALONYL-COA:ACP TRANSACYLASE (MAT) DOMAIN-CONTAINING PROTEIN"/>
    <property type="match status" value="1"/>
</dbReference>
<dbReference type="SUPFAM" id="SSF52151">
    <property type="entry name" value="FabD/lysophospholipase-like"/>
    <property type="match status" value="1"/>
</dbReference>
<evidence type="ECO:0000256" key="1">
    <source>
        <dbReference type="SAM" id="MobiDB-lite"/>
    </source>
</evidence>
<reference evidence="3 4" key="1">
    <citation type="submission" date="2024-06" db="EMBL/GenBank/DDBJ databases">
        <title>A chromosome-level genome assembly of beet webworm, Loxostege sticticalis.</title>
        <authorList>
            <person name="Zhang Y."/>
        </authorList>
    </citation>
    <scope>NUCLEOTIDE SEQUENCE [LARGE SCALE GENOMIC DNA]</scope>
    <source>
        <strain evidence="3">AQ026</strain>
        <tissue evidence="3">Whole body</tissue>
    </source>
</reference>
<dbReference type="SUPFAM" id="SSF55048">
    <property type="entry name" value="Probable ACP-binding domain of malonyl-CoA ACP transacylase"/>
    <property type="match status" value="1"/>
</dbReference>
<organism evidence="3 4">
    <name type="scientific">Loxostege sticticalis</name>
    <name type="common">Beet webworm moth</name>
    <dbReference type="NCBI Taxonomy" id="481309"/>
    <lineage>
        <taxon>Eukaryota</taxon>
        <taxon>Metazoa</taxon>
        <taxon>Ecdysozoa</taxon>
        <taxon>Arthropoda</taxon>
        <taxon>Hexapoda</taxon>
        <taxon>Insecta</taxon>
        <taxon>Pterygota</taxon>
        <taxon>Neoptera</taxon>
        <taxon>Endopterygota</taxon>
        <taxon>Lepidoptera</taxon>
        <taxon>Glossata</taxon>
        <taxon>Ditrysia</taxon>
        <taxon>Pyraloidea</taxon>
        <taxon>Crambidae</taxon>
        <taxon>Pyraustinae</taxon>
        <taxon>Loxostege</taxon>
    </lineage>
</organism>
<evidence type="ECO:0000259" key="2">
    <source>
        <dbReference type="SMART" id="SM00827"/>
    </source>
</evidence>
<evidence type="ECO:0000313" key="4">
    <source>
        <dbReference type="Proteomes" id="UP001549920"/>
    </source>
</evidence>
<dbReference type="PANTHER" id="PTHR47170">
    <property type="entry name" value="MALONYL-COA ACP TRANSACYLASE, ACP-BINDING"/>
    <property type="match status" value="1"/>
</dbReference>
<name>A0ABR3IA62_LOXSC</name>
<feature type="domain" description="Malonyl-CoA:ACP transacylase (MAT)" evidence="2">
    <location>
        <begin position="72"/>
        <end position="365"/>
    </location>
</feature>
<dbReference type="InterPro" id="IPR016035">
    <property type="entry name" value="Acyl_Trfase/lysoPLipase"/>
</dbReference>
<dbReference type="SMART" id="SM00827">
    <property type="entry name" value="PKS_AT"/>
    <property type="match status" value="1"/>
</dbReference>
<accession>A0ABR3IA62</accession>